<keyword evidence="3 6" id="KW-0369">Histidine metabolism</keyword>
<dbReference type="PROSITE" id="PS00488">
    <property type="entry name" value="PAL_HISTIDASE"/>
    <property type="match status" value="1"/>
</dbReference>
<dbReference type="NCBIfam" id="TIGR01225">
    <property type="entry name" value="hutH"/>
    <property type="match status" value="1"/>
</dbReference>
<comment type="caution">
    <text evidence="10">The sequence shown here is derived from an EMBL/GenBank/DDBJ whole genome shotgun (WGS) entry which is preliminary data.</text>
</comment>
<dbReference type="Gene3D" id="1.20.200.10">
    <property type="entry name" value="Fumarase/aspartase (Central domain)"/>
    <property type="match status" value="1"/>
</dbReference>
<dbReference type="Gene3D" id="1.10.275.10">
    <property type="entry name" value="Fumarase/aspartase (N-terminal domain)"/>
    <property type="match status" value="1"/>
</dbReference>
<dbReference type="CDD" id="cd00332">
    <property type="entry name" value="PAL-HAL"/>
    <property type="match status" value="1"/>
</dbReference>
<keyword evidence="4 6" id="KW-0456">Lyase</keyword>
<evidence type="ECO:0000256" key="7">
    <source>
        <dbReference type="RuleBase" id="RU003954"/>
    </source>
</evidence>
<dbReference type="PANTHER" id="PTHR10362">
    <property type="entry name" value="HISTIDINE AMMONIA-LYASE"/>
    <property type="match status" value="1"/>
</dbReference>
<dbReference type="RefSeq" id="WP_035603897.1">
    <property type="nucleotide sequence ID" value="NZ_JEMG01000001.1"/>
</dbReference>
<dbReference type="InterPro" id="IPR024083">
    <property type="entry name" value="Fumarase/histidase_N"/>
</dbReference>
<dbReference type="SUPFAM" id="SSF48557">
    <property type="entry name" value="L-aspartase-like"/>
    <property type="match status" value="1"/>
</dbReference>
<name>A0A016XF16_9BURK</name>
<feature type="modified residue" description="2,3-didehydroalanine (Ser)" evidence="6">
    <location>
        <position position="149"/>
    </location>
</feature>
<dbReference type="FunFam" id="1.20.200.10:FF:000003">
    <property type="entry name" value="Histidine ammonia-lyase"/>
    <property type="match status" value="1"/>
</dbReference>
<evidence type="ECO:0000313" key="11">
    <source>
        <dbReference type="Proteomes" id="UP000023268"/>
    </source>
</evidence>
<keyword evidence="6" id="KW-0963">Cytoplasm</keyword>
<evidence type="ECO:0000256" key="6">
    <source>
        <dbReference type="HAMAP-Rule" id="MF_00229"/>
    </source>
</evidence>
<dbReference type="Proteomes" id="UP000023268">
    <property type="component" value="Unassembled WGS sequence"/>
</dbReference>
<comment type="subcellular location">
    <subcellularLocation>
        <location evidence="6 9">Cytoplasm</location>
    </subcellularLocation>
</comment>
<gene>
    <name evidence="6" type="primary">hutH</name>
    <name evidence="10" type="ORF">AZ34_01175</name>
</gene>
<dbReference type="UniPathway" id="UPA00379">
    <property type="reaction ID" value="UER00549"/>
</dbReference>
<dbReference type="eggNOG" id="COG2986">
    <property type="taxonomic scope" value="Bacteria"/>
</dbReference>
<evidence type="ECO:0000256" key="9">
    <source>
        <dbReference type="RuleBase" id="RU004480"/>
    </source>
</evidence>
<dbReference type="FunFam" id="1.10.275.10:FF:000005">
    <property type="entry name" value="Histidine ammonia-lyase"/>
    <property type="match status" value="1"/>
</dbReference>
<dbReference type="STRING" id="1458275.AZ34_01175"/>
<sequence>MTADSTPSTVTLTPGDVPLAHWRTIYRGAALRLDAACMAAVAASAETVARIVARGEPVYGINTGFGKLASVRIPAEDLETLQRNIVLSHAAGVGEATPLPITRLMMALKLVSLAQGASGIRPATLALLEAMLARGVIPVVPAQGSVGASGDLAPLSHMTAVMIGVGEADTPTGRLPAVQALASVGLAPVTLGPKEGLALLNGTQFSTANALAGLFEAERLFQSALLTGALATDAAKGSDAPFDPRIHALRKHRGQIATAEALRQLLAGSAIRASHLQGDERVQDPYCLRCQPQVMGACLDLLHHAASLLGTEANGVSDNPLIFSNDQGGEALSGGNFHAEPVAFAADMIAMAICEIGSLAERRIAMLVDPALSGLPAFLTPKPGLNSGFMIPQVTAAALVSENKQRAYPASVDSIPTSANQEDHVSMAAHGARRLLPMAENAMAVIAIEWLCAAQGCDFHAPLNTSAPLTAVRQLLRQQVPHLDDDRHITPDLEAAIALVRSGALAQSVPAMPLPALA</sequence>
<dbReference type="InterPro" id="IPR005921">
    <property type="entry name" value="HutH"/>
</dbReference>
<proteinExistence type="inferred from homology"/>
<dbReference type="GO" id="GO:0019557">
    <property type="term" value="P:L-histidine catabolic process to glutamate and formate"/>
    <property type="evidence" value="ECO:0007669"/>
    <property type="project" value="UniProtKB-UniPathway"/>
</dbReference>
<evidence type="ECO:0000256" key="3">
    <source>
        <dbReference type="ARBA" id="ARBA00022808"/>
    </source>
</evidence>
<dbReference type="HAMAP" id="MF_00229">
    <property type="entry name" value="His_ammonia_lyase"/>
    <property type="match status" value="1"/>
</dbReference>
<dbReference type="OrthoDB" id="9806955at2"/>
<dbReference type="InterPro" id="IPR022313">
    <property type="entry name" value="Phe/His_NH3-lyase_AS"/>
</dbReference>
<dbReference type="EC" id="4.3.1.3" evidence="2 6"/>
<comment type="similarity">
    <text evidence="6 7">Belongs to the PAL/histidase family.</text>
</comment>
<comment type="pathway">
    <text evidence="1 6 8">Amino-acid degradation; L-histidine degradation into L-glutamate; N-formimidoyl-L-glutamate from L-histidine: step 1/3.</text>
</comment>
<comment type="catalytic activity">
    <reaction evidence="5 6 8">
        <text>L-histidine = trans-urocanate + NH4(+)</text>
        <dbReference type="Rhea" id="RHEA:21232"/>
        <dbReference type="ChEBI" id="CHEBI:17771"/>
        <dbReference type="ChEBI" id="CHEBI:28938"/>
        <dbReference type="ChEBI" id="CHEBI:57595"/>
        <dbReference type="EC" id="4.3.1.3"/>
    </reaction>
</comment>
<evidence type="ECO:0000256" key="5">
    <source>
        <dbReference type="ARBA" id="ARBA00049269"/>
    </source>
</evidence>
<evidence type="ECO:0000256" key="2">
    <source>
        <dbReference type="ARBA" id="ARBA00012994"/>
    </source>
</evidence>
<dbReference type="GO" id="GO:0004397">
    <property type="term" value="F:histidine ammonia-lyase activity"/>
    <property type="evidence" value="ECO:0007669"/>
    <property type="project" value="UniProtKB-UniRule"/>
</dbReference>
<dbReference type="EMBL" id="JEMG01000001">
    <property type="protein sequence ID" value="EYC49818.1"/>
    <property type="molecule type" value="Genomic_DNA"/>
</dbReference>
<dbReference type="GO" id="GO:0005737">
    <property type="term" value="C:cytoplasm"/>
    <property type="evidence" value="ECO:0007669"/>
    <property type="project" value="UniProtKB-SubCell"/>
</dbReference>
<feature type="cross-link" description="5-imidazolinone (Ala-Gly)" evidence="6">
    <location>
        <begin position="148"/>
        <end position="150"/>
    </location>
</feature>
<dbReference type="InterPro" id="IPR008948">
    <property type="entry name" value="L-Aspartase-like"/>
</dbReference>
<dbReference type="Pfam" id="PF00221">
    <property type="entry name" value="Lyase_aromatic"/>
    <property type="match status" value="1"/>
</dbReference>
<evidence type="ECO:0000256" key="4">
    <source>
        <dbReference type="ARBA" id="ARBA00023239"/>
    </source>
</evidence>
<evidence type="ECO:0000256" key="8">
    <source>
        <dbReference type="RuleBase" id="RU004479"/>
    </source>
</evidence>
<dbReference type="AlphaFoldDB" id="A0A016XF16"/>
<organism evidence="10 11">
    <name type="scientific">Hylemonella gracilis str. Niagara R</name>
    <dbReference type="NCBI Taxonomy" id="1458275"/>
    <lineage>
        <taxon>Bacteria</taxon>
        <taxon>Pseudomonadati</taxon>
        <taxon>Pseudomonadota</taxon>
        <taxon>Betaproteobacteria</taxon>
        <taxon>Burkholderiales</taxon>
        <taxon>Comamonadaceae</taxon>
        <taxon>Hylemonella</taxon>
    </lineage>
</organism>
<dbReference type="InterPro" id="IPR001106">
    <property type="entry name" value="Aromatic_Lyase"/>
</dbReference>
<protein>
    <recommendedName>
        <fullName evidence="2 6">Histidine ammonia-lyase</fullName>
        <shortName evidence="6">Histidase</shortName>
        <ecNumber evidence="2 6">4.3.1.3</ecNumber>
    </recommendedName>
</protein>
<evidence type="ECO:0000256" key="1">
    <source>
        <dbReference type="ARBA" id="ARBA00005113"/>
    </source>
</evidence>
<evidence type="ECO:0000313" key="10">
    <source>
        <dbReference type="EMBL" id="EYC49818.1"/>
    </source>
</evidence>
<reference evidence="10 11" key="1">
    <citation type="submission" date="2014-02" db="EMBL/GenBank/DDBJ databases">
        <title>Draft Genome of Hylemonella gracilis isolated from the Niagara River.</title>
        <authorList>
            <person name="Pawlowski D.R."/>
            <person name="Koudelka G.B."/>
        </authorList>
    </citation>
    <scope>NUCLEOTIDE SEQUENCE [LARGE SCALE GENOMIC DNA]</scope>
    <source>
        <strain evidence="10 11">Niagara R</strain>
    </source>
</reference>
<accession>A0A016XF16</accession>
<dbReference type="NCBIfam" id="NF006871">
    <property type="entry name" value="PRK09367.1"/>
    <property type="match status" value="1"/>
</dbReference>
<comment type="PTM">
    <text evidence="6">Contains an active site 4-methylidene-imidazol-5-one (MIO), which is formed autocatalytically by cyclization and dehydration of residues Ala-Ser-Gly.</text>
</comment>
<dbReference type="GO" id="GO:0019556">
    <property type="term" value="P:L-histidine catabolic process to glutamate and formamide"/>
    <property type="evidence" value="ECO:0007669"/>
    <property type="project" value="UniProtKB-UniPathway"/>
</dbReference>